<evidence type="ECO:0000256" key="11">
    <source>
        <dbReference type="ARBA" id="ARBA00022882"/>
    </source>
</evidence>
<evidence type="ECO:0000256" key="14">
    <source>
        <dbReference type="ARBA" id="ARBA00023136"/>
    </source>
</evidence>
<dbReference type="Gene3D" id="6.10.250.2180">
    <property type="match status" value="1"/>
</dbReference>
<dbReference type="Gene3D" id="6.10.250.2500">
    <property type="match status" value="1"/>
</dbReference>
<feature type="compositionally biased region" description="Basic residues" evidence="21">
    <location>
        <begin position="88"/>
        <end position="99"/>
    </location>
</feature>
<evidence type="ECO:0000256" key="9">
    <source>
        <dbReference type="ARBA" id="ARBA00022737"/>
    </source>
</evidence>
<evidence type="ECO:0000256" key="13">
    <source>
        <dbReference type="ARBA" id="ARBA00023065"/>
    </source>
</evidence>
<evidence type="ECO:0000256" key="16">
    <source>
        <dbReference type="ARBA" id="ARBA00023303"/>
    </source>
</evidence>
<accession>A0A8C4V197</accession>
<dbReference type="PANTHER" id="PTHR45628">
    <property type="entry name" value="VOLTAGE-DEPENDENT CALCIUM CHANNEL TYPE A SUBUNIT ALPHA-1"/>
    <property type="match status" value="1"/>
</dbReference>
<dbReference type="PRINTS" id="PR01636">
    <property type="entry name" value="LVDCCALPHA1D"/>
</dbReference>
<dbReference type="SUPFAM" id="SSF81324">
    <property type="entry name" value="Voltage-gated potassium channels"/>
    <property type="match status" value="4"/>
</dbReference>
<feature type="transmembrane region" description="Helical" evidence="22">
    <location>
        <begin position="389"/>
        <end position="411"/>
    </location>
</feature>
<feature type="transmembrane region" description="Helical" evidence="22">
    <location>
        <begin position="1177"/>
        <end position="1197"/>
    </location>
</feature>
<keyword evidence="25" id="KW-1185">Reference proteome</keyword>
<keyword evidence="12 22" id="KW-1133">Transmembrane helix</keyword>
<keyword evidence="9" id="KW-0677">Repeat</keyword>
<dbReference type="GO" id="GO:0007154">
    <property type="term" value="P:cell communication"/>
    <property type="evidence" value="ECO:0007669"/>
    <property type="project" value="UniProtKB-ARBA"/>
</dbReference>
<evidence type="ECO:0000256" key="4">
    <source>
        <dbReference type="ARBA" id="ARBA00022553"/>
    </source>
</evidence>
<dbReference type="Gene3D" id="1.10.287.70">
    <property type="match status" value="4"/>
</dbReference>
<keyword evidence="13" id="KW-0406">Ion transport</keyword>
<dbReference type="FunFam" id="1.10.287.70:FF:000021">
    <property type="entry name" value="Voltage-dependent L-type calcium channel subunit alpha"/>
    <property type="match status" value="1"/>
</dbReference>
<keyword evidence="7 22" id="KW-0812">Transmembrane</keyword>
<keyword evidence="10 18" id="KW-0106">Calcium</keyword>
<organism evidence="24 25">
    <name type="scientific">Falco tinnunculus</name>
    <name type="common">Common kestrel</name>
    <dbReference type="NCBI Taxonomy" id="100819"/>
    <lineage>
        <taxon>Eukaryota</taxon>
        <taxon>Metazoa</taxon>
        <taxon>Chordata</taxon>
        <taxon>Craniata</taxon>
        <taxon>Vertebrata</taxon>
        <taxon>Euteleostomi</taxon>
        <taxon>Archelosauria</taxon>
        <taxon>Archosauria</taxon>
        <taxon>Dinosauria</taxon>
        <taxon>Saurischia</taxon>
        <taxon>Theropoda</taxon>
        <taxon>Coelurosauria</taxon>
        <taxon>Aves</taxon>
        <taxon>Neognathae</taxon>
        <taxon>Neoaves</taxon>
        <taxon>Telluraves</taxon>
        <taxon>Australaves</taxon>
        <taxon>Falconiformes</taxon>
        <taxon>Falconidae</taxon>
        <taxon>Falco</taxon>
    </lineage>
</organism>
<sequence length="2108" mass="239908">EAAIQLRKKMHIQNYNQVPFFFCPTEANYASSTRIPLPGDGPAIQSNSSAPSKQTVLSWQAAIDAARQAKAAQNMSTTTAQPVGSLSQRKRQQYAKSKKQGNTSNSRPPRALFCLSLNNPIRRACISLVEWKPFDIFILLSIFANCVALAVYIPFPEDDSNSTNHNLEKVEYAFLIIFTVETFLKIIAYGLLLHPNAYVRNGWNLLDFVIVVVGLFSVILEQLTKETEGGSHSGGKPGGFDVKALRAFRVLRPLRLVSGVPSLQVVLNSIIKAMVPLLHIALLVLFVIIIYAIIGLELFIGKMHKSCFLIDSDILVEEDPAPCAFSGNGRQCVMNGTECKGGWVGPNGGITNFDNFAFAMLTVFQCITMEGWTDVLYWMNDAMGFELPWVYFVSLVIFGSFFVLNLVLGVLSGEFSKEREKAKARGDFQKLREKQQLEEDLKGYLDWITQAEDIDPENDEEVDEEGKRNTSMPTSETESVNTENVSGEGESPACCGSLCRRWRRWNRFNRRKCRAAVKSVTFYWLVIVLVFLNTLTISSEHYNQPDWLTQIQDIANKVLLALFTCEMLVKMYSLGLQAYFVSLFNRFDCFVVCGGIVETILVELEIMSPLGISVFRCVRLLRIFKVTRHWASLSNLVASLLNSMKSIASLLLLLFLFIIIFSLLGMQLFGGKFNFDETQTKRSTFDNFPQALLTVFQILTGEDWNAVMYDGIMAYGGPSSSGMIVCIYFIILFICGNYILLNVFLAIAVDNLADAESLNTAQKEEAEEKERKKNAREEEEGEDEDKDPYPPCDVPVGEDEEEEEDEPEVPAGPRPRRISELNMKEKITPIPEGSAFFIFSSTNPIRVGCHRLINHHIFTNLILVFIMLSSVSLAAEDPIRSHSFRNNILGYFDYAFTAIFTVEILLKMTAFGAFLHKGSFCRNYFNLLDLLVVGVSLVSFGIQSSAISVVKILRVLRVLRPLRAINRAKGLKHVVQCVFVAIRTIGNIMIVTTLLQFMFACIGVQLFKGKFYRCTDEAKQNPEECRGIYIVYKDGDVDNPMVKERVWQNSDFNFDNVLSAMMALFTVSTFEGWPALLYKAIDSNGENVGPVYNYRVEISIFFIIYIIIIAFFMMNIFVGFVIVTFQEQGEQEYKNCELDKNQRQCVEYALKARPLRRYIPKNPYQYKFWYVVNSTGFEYIMFVLIMLNTLCLAMQHYGQSKLFNDAMDIMNMVFTGVFTVEMVLKVIAFKPKGYFSDAWNTFDSLIVIGSIVDVVLSEADNSEDSARISITFFRLFRVMRLVKLLSRGEGIRTLLWTFIKSFQALPYVALLIAMLFFIYAVIGMQVFGKVAMRDNNQINRNNNFQTFPQAVLLLFRCATGEAWQEIMLACLPGKRCDPESDYNPGEEYTCGSNFAIIYFISFYMLCAFLIINLFVAVIMDNFDYLTRDWSILGPHHLDEFKRIWSEYDPEAKGRIKHLDVVTLLRRIQPPLGFGKLCPHRVACKRLVAMNMPLNSDGTVMFNATLFALVRTALKIKTEGNLEQANEELRAVIKKIWKKTSMKLLDQVVPPAGDDEVTVGKFYATFLIQDYFRKFKKRKEQGLVGKYPAKNTTIALQAGLRTLHDIGPEIRRAISCDLQDDEPEENNPEEEEDVYKRNGALFGNHINHISSDRRDSFQQINTTHRPLHVQRPSIPSASDTEKNIYTQAGNSVYHNHHNHNSVGKQVPNSTNANLNNANISKVFHGKHTNFGNHEHRSENGYHSYSRTDHEKRRRSSLRERSDSGDGRRPTICREEREVQDYCNDDHYLGEQEYFSGEEYYEEDSMLSGSRHIYDHHCRYHCHDSDFERPKGYHHPHGFFEEDDSQICYDAKRSPRRRLLPPTPTPNRRSSFNFECLRRQSSQDDIPLSPNFHHRTALPLHLMQQQVMAVAGLDSSKAHKHSPSRSTRSWATPPATPPNRDRTPYYTPLIQVDRAESTEHMNGSLPSLHRSSWYTDDPDISYRTFTPANLTVPNDFRHKHSDKQRSADSLVEAVLISEGLGRYAKDPKFVSATKHEIADACDMTIDEMESAASNLLNGNISNGTNGDMFPILSRQDYELQDFGPGYSDEEPETGRYEEDLADEMICITSL</sequence>
<dbReference type="Pfam" id="PF16885">
    <property type="entry name" value="CAC1F_C"/>
    <property type="match status" value="1"/>
</dbReference>
<evidence type="ECO:0000256" key="15">
    <source>
        <dbReference type="ARBA" id="ARBA00023157"/>
    </source>
</evidence>
<feature type="region of interest" description="Disordered" evidence="21">
    <location>
        <begin position="1691"/>
        <end position="1771"/>
    </location>
</feature>
<evidence type="ECO:0000256" key="10">
    <source>
        <dbReference type="ARBA" id="ARBA00022837"/>
    </source>
</evidence>
<dbReference type="Pfam" id="PF16905">
    <property type="entry name" value="GPHH"/>
    <property type="match status" value="1"/>
</dbReference>
<feature type="domain" description="Voltage-dependent calcium channel alpha-1 subunit IQ" evidence="23">
    <location>
        <begin position="1553"/>
        <end position="1587"/>
    </location>
</feature>
<dbReference type="FunFam" id="1.10.238.10:FF:000063">
    <property type="entry name" value="Voltage-dependent N-type calcium channel subunit alpha"/>
    <property type="match status" value="1"/>
</dbReference>
<keyword evidence="8 18" id="KW-0479">Metal-binding</keyword>
<dbReference type="GO" id="GO:0010959">
    <property type="term" value="P:regulation of metal ion transport"/>
    <property type="evidence" value="ECO:0007669"/>
    <property type="project" value="UniProtKB-ARBA"/>
</dbReference>
<dbReference type="InterPro" id="IPR031649">
    <property type="entry name" value="GPHH_dom"/>
</dbReference>
<dbReference type="InterPro" id="IPR050599">
    <property type="entry name" value="VDCC_alpha-1_subunit"/>
</dbReference>
<evidence type="ECO:0000256" key="17">
    <source>
        <dbReference type="ARBA" id="ARBA00036634"/>
    </source>
</evidence>
<evidence type="ECO:0000256" key="5">
    <source>
        <dbReference type="ARBA" id="ARBA00022568"/>
    </source>
</evidence>
<feature type="compositionally biased region" description="Basic and acidic residues" evidence="21">
    <location>
        <begin position="762"/>
        <end position="771"/>
    </location>
</feature>
<dbReference type="GO" id="GO:0008092">
    <property type="term" value="F:cytoskeletal protein binding"/>
    <property type="evidence" value="ECO:0007669"/>
    <property type="project" value="UniProtKB-ARBA"/>
</dbReference>
<reference evidence="24" key="2">
    <citation type="submission" date="2025-09" db="UniProtKB">
        <authorList>
            <consortium name="Ensembl"/>
        </authorList>
    </citation>
    <scope>IDENTIFICATION</scope>
</reference>
<evidence type="ECO:0000256" key="6">
    <source>
        <dbReference type="ARBA" id="ARBA00022673"/>
    </source>
</evidence>
<evidence type="ECO:0000256" key="22">
    <source>
        <dbReference type="SAM" id="Phobius"/>
    </source>
</evidence>
<feature type="binding site" evidence="18">
    <location>
        <position position="1071"/>
    </location>
    <ligand>
        <name>Ca(2+)</name>
        <dbReference type="ChEBI" id="CHEBI:29108"/>
    </ligand>
</feature>
<dbReference type="Pfam" id="PF00520">
    <property type="entry name" value="Ion_trans"/>
    <property type="match status" value="4"/>
</dbReference>
<feature type="compositionally biased region" description="Basic and acidic residues" evidence="21">
    <location>
        <begin position="1731"/>
        <end position="1771"/>
    </location>
</feature>
<feature type="transmembrane region" description="Helical" evidence="22">
    <location>
        <begin position="173"/>
        <end position="193"/>
    </location>
</feature>
<evidence type="ECO:0000313" key="25">
    <source>
        <dbReference type="Proteomes" id="UP000694562"/>
    </source>
</evidence>
<dbReference type="GO" id="GO:0051050">
    <property type="term" value="P:positive regulation of transport"/>
    <property type="evidence" value="ECO:0007669"/>
    <property type="project" value="UniProtKB-ARBA"/>
</dbReference>
<evidence type="ECO:0000256" key="2">
    <source>
        <dbReference type="ARBA" id="ARBA00010354"/>
    </source>
</evidence>
<feature type="compositionally biased region" description="Acidic residues" evidence="21">
    <location>
        <begin position="777"/>
        <end position="786"/>
    </location>
</feature>
<keyword evidence="15" id="KW-1015">Disulfide bond</keyword>
<evidence type="ECO:0000256" key="12">
    <source>
        <dbReference type="ARBA" id="ARBA00022989"/>
    </source>
</evidence>
<evidence type="ECO:0000259" key="23">
    <source>
        <dbReference type="SMART" id="SM01062"/>
    </source>
</evidence>
<dbReference type="InterPro" id="IPR005821">
    <property type="entry name" value="Ion_trans_dom"/>
</dbReference>
<feature type="transmembrane region" description="Helical" evidence="22">
    <location>
        <begin position="520"/>
        <end position="538"/>
    </location>
</feature>
<dbReference type="InterPro" id="IPR014873">
    <property type="entry name" value="VDCC_a1su_IQ"/>
</dbReference>
<feature type="transmembrane region" description="Helical" evidence="22">
    <location>
        <begin position="1098"/>
        <end position="1125"/>
    </location>
</feature>
<feature type="transmembrane region" description="Helical" evidence="22">
    <location>
        <begin position="277"/>
        <end position="300"/>
    </location>
</feature>
<feature type="transmembrane region" description="Helical" evidence="22">
    <location>
        <begin position="1304"/>
        <end position="1327"/>
    </location>
</feature>
<feature type="compositionally biased region" description="Polar residues" evidence="21">
    <location>
        <begin position="469"/>
        <end position="485"/>
    </location>
</feature>
<dbReference type="FunFam" id="1.10.287.70:FF:000007">
    <property type="entry name" value="Voltage-dependent L-type calcium channel subunit alpha"/>
    <property type="match status" value="1"/>
</dbReference>
<feature type="region of interest" description="Disordered" evidence="21">
    <location>
        <begin position="456"/>
        <end position="486"/>
    </location>
</feature>
<keyword evidence="6 20" id="KW-0107">Calcium channel</keyword>
<dbReference type="InterPro" id="IPR027359">
    <property type="entry name" value="Volt_channel_dom_sf"/>
</dbReference>
<feature type="transmembrane region" description="Helical" evidence="22">
    <location>
        <begin position="650"/>
        <end position="669"/>
    </location>
</feature>
<dbReference type="FunFam" id="1.10.287.70:FF:000009">
    <property type="entry name" value="Voltage-dependent L-type calcium channel subunit alpha"/>
    <property type="match status" value="1"/>
</dbReference>
<dbReference type="GO" id="GO:0050877">
    <property type="term" value="P:nervous system process"/>
    <property type="evidence" value="ECO:0007669"/>
    <property type="project" value="UniProtKB-ARBA"/>
</dbReference>
<dbReference type="FunFam" id="1.20.120.350:FF:000027">
    <property type="entry name" value="Voltage-dependent L-type calcium channel subunit alpha"/>
    <property type="match status" value="1"/>
</dbReference>
<feature type="transmembrane region" description="Helical" evidence="22">
    <location>
        <begin position="1395"/>
        <end position="1419"/>
    </location>
</feature>
<dbReference type="Gene3D" id="1.20.120.350">
    <property type="entry name" value="Voltage-gated potassium channels. Chain C"/>
    <property type="match status" value="4"/>
</dbReference>
<comment type="function">
    <text evidence="20">Voltage-sensitive calcium channels (VSCC) mediate the entry of calcium ions into excitable cells and are also involved in a variety of calcium-dependent processes, including muscle contraction, hormone or neurotransmitter release, gene expression, cell motility, cell division and cell death.</text>
</comment>
<dbReference type="GO" id="GO:0098703">
    <property type="term" value="P:calcium ion import across plasma membrane"/>
    <property type="evidence" value="ECO:0007669"/>
    <property type="project" value="TreeGrafter"/>
</dbReference>
<dbReference type="Ensembl" id="ENSFTIT00000021647.1">
    <property type="protein sequence ID" value="ENSFTIP00000020779.1"/>
    <property type="gene ID" value="ENSFTIG00000007882.1"/>
</dbReference>
<evidence type="ECO:0000313" key="24">
    <source>
        <dbReference type="Ensembl" id="ENSFTIP00000020779.1"/>
    </source>
</evidence>
<dbReference type="InterPro" id="IPR005446">
    <property type="entry name" value="VDCC_L_a1su"/>
</dbReference>
<evidence type="ECO:0000256" key="19">
    <source>
        <dbReference type="PIRSR" id="PIRSR602077-3"/>
    </source>
</evidence>
<feature type="region of interest" description="Disordered" evidence="21">
    <location>
        <begin position="1913"/>
        <end position="1943"/>
    </location>
</feature>
<feature type="region of interest" description="Disordered" evidence="21">
    <location>
        <begin position="762"/>
        <end position="818"/>
    </location>
</feature>
<feature type="transmembrane region" description="Helical" evidence="22">
    <location>
        <begin position="136"/>
        <end position="153"/>
    </location>
</feature>
<feature type="transmembrane region" description="Helical" evidence="22">
    <location>
        <begin position="927"/>
        <end position="953"/>
    </location>
</feature>
<feature type="region of interest" description="Disordered" evidence="21">
    <location>
        <begin position="73"/>
        <end position="107"/>
    </location>
</feature>
<reference evidence="24" key="1">
    <citation type="submission" date="2025-08" db="UniProtKB">
        <authorList>
            <consortium name="Ensembl"/>
        </authorList>
    </citation>
    <scope>IDENTIFICATION</scope>
</reference>
<evidence type="ECO:0000256" key="21">
    <source>
        <dbReference type="SAM" id="MobiDB-lite"/>
    </source>
</evidence>
<dbReference type="FunFam" id="1.20.120.350:FF:000006">
    <property type="entry name" value="Voltage-dependent L-type calcium channel subunit alpha"/>
    <property type="match status" value="1"/>
</dbReference>
<keyword evidence="5 20" id="KW-0109">Calcium transport</keyword>
<dbReference type="InterPro" id="IPR002077">
    <property type="entry name" value="VDCCAlpha1"/>
</dbReference>
<dbReference type="PANTHER" id="PTHR45628:SF11">
    <property type="entry name" value="VOLTAGE-DEPENDENT L-TYPE CALCIUM CHANNEL SUBUNIT ALPHA-1D"/>
    <property type="match status" value="1"/>
</dbReference>
<dbReference type="InterPro" id="IPR031688">
    <property type="entry name" value="CAC1F_C"/>
</dbReference>
<feature type="compositionally biased region" description="Low complexity" evidence="21">
    <location>
        <begin position="1707"/>
        <end position="1717"/>
    </location>
</feature>
<dbReference type="GO" id="GO:0086007">
    <property type="term" value="F:voltage-gated calcium channel activity involved in cardiac muscle cell action potential"/>
    <property type="evidence" value="ECO:0007669"/>
    <property type="project" value="UniProtKB-ARBA"/>
</dbReference>
<feature type="binding site" evidence="18">
    <location>
        <position position="702"/>
    </location>
    <ligand>
        <name>Ca(2+)</name>
        <dbReference type="ChEBI" id="CHEBI:29108"/>
    </ligand>
</feature>
<feature type="binding site" evidence="18">
    <location>
        <position position="370"/>
    </location>
    <ligand>
        <name>Ca(2+)</name>
        <dbReference type="ChEBI" id="CHEBI:29108"/>
    </ligand>
</feature>
<evidence type="ECO:0000256" key="20">
    <source>
        <dbReference type="RuleBase" id="RU003808"/>
    </source>
</evidence>
<evidence type="ECO:0000256" key="3">
    <source>
        <dbReference type="ARBA" id="ARBA00022448"/>
    </source>
</evidence>
<comment type="catalytic activity">
    <reaction evidence="17">
        <text>Ca(2+)(in) = Ca(2+)(out)</text>
        <dbReference type="Rhea" id="RHEA:29671"/>
        <dbReference type="ChEBI" id="CHEBI:29108"/>
    </reaction>
</comment>
<dbReference type="GO" id="GO:0008331">
    <property type="term" value="F:high voltage-gated calcium channel activity"/>
    <property type="evidence" value="ECO:0007669"/>
    <property type="project" value="TreeGrafter"/>
</dbReference>
<dbReference type="FunFam" id="1.20.120.350:FF:000001">
    <property type="entry name" value="Voltage-dependent L-type calcium channel subunit alpha"/>
    <property type="match status" value="1"/>
</dbReference>
<evidence type="ECO:0000256" key="8">
    <source>
        <dbReference type="ARBA" id="ARBA00022723"/>
    </source>
</evidence>
<dbReference type="InterPro" id="IPR005452">
    <property type="entry name" value="LVDCC_a1dsu"/>
</dbReference>
<dbReference type="PRINTS" id="PR00167">
    <property type="entry name" value="CACHANNEL"/>
</dbReference>
<feature type="transmembrane region" description="Helical" evidence="22">
    <location>
        <begin position="973"/>
        <end position="1003"/>
    </location>
</feature>
<keyword evidence="3" id="KW-0813">Transport</keyword>
<dbReference type="Pfam" id="PF08763">
    <property type="entry name" value="Ca_chan_IQ"/>
    <property type="match status" value="1"/>
</dbReference>
<dbReference type="SMART" id="SM01062">
    <property type="entry name" value="Ca_chan_IQ"/>
    <property type="match status" value="1"/>
</dbReference>
<feature type="transmembrane region" description="Helical" evidence="22">
    <location>
        <begin position="895"/>
        <end position="915"/>
    </location>
</feature>
<feature type="glycosylation site" description="N-linked (GlcNAc...) asparagine" evidence="19">
    <location>
        <position position="335"/>
    </location>
</feature>
<keyword evidence="4" id="KW-0597">Phosphoprotein</keyword>
<feature type="compositionally biased region" description="Polar residues" evidence="21">
    <location>
        <begin position="74"/>
        <end position="87"/>
    </location>
</feature>
<feature type="transmembrane region" description="Helical" evidence="22">
    <location>
        <begin position="1209"/>
        <end position="1228"/>
    </location>
</feature>
<evidence type="ECO:0000256" key="1">
    <source>
        <dbReference type="ARBA" id="ARBA00004141"/>
    </source>
</evidence>
<dbReference type="FunFam" id="1.20.120.350:FF:000010">
    <property type="entry name" value="Voltage-dependent L-type calcium channel subunit alpha"/>
    <property type="match status" value="1"/>
</dbReference>
<name>A0A8C4V197_FALTI</name>
<protein>
    <recommendedName>
        <fullName evidence="20">Voltage-dependent L-type calcium channel subunit alpha</fullName>
    </recommendedName>
</protein>
<dbReference type="GO" id="GO:0023052">
    <property type="term" value="P:signaling"/>
    <property type="evidence" value="ECO:0007669"/>
    <property type="project" value="UniProtKB-ARBA"/>
</dbReference>
<feature type="compositionally biased region" description="Acidic residues" evidence="21">
    <location>
        <begin position="796"/>
        <end position="808"/>
    </location>
</feature>
<keyword evidence="11 20" id="KW-0851">Voltage-gated channel</keyword>
<keyword evidence="16" id="KW-0407">Ion channel</keyword>
<feature type="transmembrane region" description="Helical" evidence="22">
    <location>
        <begin position="205"/>
        <end position="223"/>
    </location>
</feature>
<evidence type="ECO:0000256" key="18">
    <source>
        <dbReference type="PIRSR" id="PIRSR602077-1"/>
    </source>
</evidence>
<proteinExistence type="inferred from homology"/>
<dbReference type="GO" id="GO:0005891">
    <property type="term" value="C:voltage-gated calcium channel complex"/>
    <property type="evidence" value="ECO:0007669"/>
    <property type="project" value="InterPro"/>
</dbReference>
<evidence type="ECO:0000256" key="7">
    <source>
        <dbReference type="ARBA" id="ARBA00022692"/>
    </source>
</evidence>
<keyword evidence="14 22" id="KW-0472">Membrane</keyword>
<dbReference type="PRINTS" id="PR01630">
    <property type="entry name" value="LVDCCALPHA1"/>
</dbReference>
<dbReference type="GO" id="GO:0046872">
    <property type="term" value="F:metal ion binding"/>
    <property type="evidence" value="ECO:0007669"/>
    <property type="project" value="UniProtKB-KW"/>
</dbReference>
<feature type="transmembrane region" description="Helical" evidence="22">
    <location>
        <begin position="558"/>
        <end position="581"/>
    </location>
</feature>
<feature type="transmembrane region" description="Helical" evidence="22">
    <location>
        <begin position="857"/>
        <end position="875"/>
    </location>
</feature>
<dbReference type="Proteomes" id="UP000694562">
    <property type="component" value="Unplaced"/>
</dbReference>
<feature type="transmembrane region" description="Helical" evidence="22">
    <location>
        <begin position="356"/>
        <end position="377"/>
    </location>
</feature>
<comment type="similarity">
    <text evidence="2">Belongs to the calcium channel alpha-1 subunit (TC 1.A.1.11) family. CACNA1D subfamily.</text>
</comment>
<keyword evidence="19" id="KW-0325">Glycoprotein</keyword>
<comment type="subcellular location">
    <subcellularLocation>
        <location evidence="1 20">Membrane</location>
        <topology evidence="1 20">Multi-pass membrane protein</topology>
    </subcellularLocation>
</comment>
<feature type="transmembrane region" description="Helical" evidence="22">
    <location>
        <begin position="722"/>
        <end position="749"/>
    </location>
</feature>